<dbReference type="Pfam" id="PF08443">
    <property type="entry name" value="RimK"/>
    <property type="match status" value="1"/>
</dbReference>
<dbReference type="Gene3D" id="3.30.1490.20">
    <property type="entry name" value="ATP-grasp fold, A domain"/>
    <property type="match status" value="1"/>
</dbReference>
<dbReference type="PANTHER" id="PTHR21621">
    <property type="entry name" value="RIBOSOMAL PROTEIN S6 MODIFICATION PROTEIN"/>
    <property type="match status" value="1"/>
</dbReference>
<dbReference type="GeneID" id="5327622"/>
<keyword evidence="2 9" id="KW-0436">Ligase</keyword>
<evidence type="ECO:0000256" key="4">
    <source>
        <dbReference type="ARBA" id="ARBA00022741"/>
    </source>
</evidence>
<reference evidence="9" key="1">
    <citation type="submission" date="2007-06" db="EMBL/GenBank/DDBJ databases">
        <title>Complete sequence of Methanococcus aeolicus Nankai-3.</title>
        <authorList>
            <consortium name="US DOE Joint Genome Institute"/>
            <person name="Copeland A."/>
            <person name="Lucas S."/>
            <person name="Lapidus A."/>
            <person name="Barry K."/>
            <person name="Glavina del Rio T."/>
            <person name="Dalin E."/>
            <person name="Tice H."/>
            <person name="Pitluck S."/>
            <person name="Chain P."/>
            <person name="Malfatti S."/>
            <person name="Shin M."/>
            <person name="Vergez L."/>
            <person name="Schmutz J."/>
            <person name="Larimer F."/>
            <person name="Land M."/>
            <person name="Hauser L."/>
            <person name="Kyrpides N."/>
            <person name="Lykidis A."/>
            <person name="Sieprawska-Lupa M."/>
            <person name="Whitman W.B."/>
            <person name="Richardson P."/>
        </authorList>
    </citation>
    <scope>NUCLEOTIDE SEQUENCE [LARGE SCALE GENOMIC DNA]</scope>
    <source>
        <strain evidence="9">Nankai-3</strain>
    </source>
</reference>
<dbReference type="Gene3D" id="3.30.470.20">
    <property type="entry name" value="ATP-grasp fold, B domain"/>
    <property type="match status" value="1"/>
</dbReference>
<sequence>MKIGIITEERDWITCSLERVLIKRDITPIYIKPSKIVSFTGMDIKFKCNNENLLKLNCAFVRDLGDGTDYYRFDALKYLGEVMPLINPAEGLENAGNKYKTSMILDKNNIPHPKTIITEDLDKALMWSEKFKDCVVKPIFGNRGKGIIRLGNKPIINKINLLKEFKKKYGLFYIQEFIRNPNNVYRDIRAFVIGDKVVSAMYRTSNNWLTNIHQQGTGKPCEITPEIEELAIKAKDSMGLIYGGVDLMESKDGLKVIEVNGAPSWETLSKVSNVNVTEKLIDFVLNNVKDRYY</sequence>
<evidence type="ECO:0000256" key="2">
    <source>
        <dbReference type="ARBA" id="ARBA00022598"/>
    </source>
</evidence>
<dbReference type="FunFam" id="3.30.470.20:FF:000058">
    <property type="entry name" value="Alpha-aminoadipate--LysW ligase LysX protein"/>
    <property type="match status" value="1"/>
</dbReference>
<dbReference type="InterPro" id="IPR011761">
    <property type="entry name" value="ATP-grasp"/>
</dbReference>
<accession>A6UUH7</accession>
<keyword evidence="10" id="KW-1185">Reference proteome</keyword>
<dbReference type="SUPFAM" id="SSF56059">
    <property type="entry name" value="Glutathione synthetase ATP-binding domain-like"/>
    <property type="match status" value="1"/>
</dbReference>
<dbReference type="GO" id="GO:0005524">
    <property type="term" value="F:ATP binding"/>
    <property type="evidence" value="ECO:0007669"/>
    <property type="project" value="UniProtKB-UniRule"/>
</dbReference>
<evidence type="ECO:0000313" key="10">
    <source>
        <dbReference type="Proteomes" id="UP000001106"/>
    </source>
</evidence>
<dbReference type="PROSITE" id="PS50975">
    <property type="entry name" value="ATP_GRASP"/>
    <property type="match status" value="1"/>
</dbReference>
<dbReference type="OrthoDB" id="33241at2157"/>
<dbReference type="RefSeq" id="WP_011973281.1">
    <property type="nucleotide sequence ID" value="NC_009635.1"/>
</dbReference>
<dbReference type="EMBL" id="CP000743">
    <property type="protein sequence ID" value="ABR56149.1"/>
    <property type="molecule type" value="Genomic_DNA"/>
</dbReference>
<dbReference type="InterPro" id="IPR004666">
    <property type="entry name" value="Rp_bS6_RimK/Lys_biosynth_LsyX"/>
</dbReference>
<feature type="domain" description="ATP-grasp" evidence="8">
    <location>
        <begin position="102"/>
        <end position="285"/>
    </location>
</feature>
<evidence type="ECO:0000256" key="3">
    <source>
        <dbReference type="ARBA" id="ARBA00022723"/>
    </source>
</evidence>
<dbReference type="NCBIfam" id="NF040720">
    <property type="entry name" value="MptN_Meth"/>
    <property type="match status" value="1"/>
</dbReference>
<organism evidence="9 10">
    <name type="scientific">Methanococcus aeolicus (strain ATCC BAA-1280 / DSM 17508 / OCM 812 / Nankai-3)</name>
    <dbReference type="NCBI Taxonomy" id="419665"/>
    <lineage>
        <taxon>Archaea</taxon>
        <taxon>Methanobacteriati</taxon>
        <taxon>Methanobacteriota</taxon>
        <taxon>Methanomada group</taxon>
        <taxon>Methanococci</taxon>
        <taxon>Methanococcales</taxon>
        <taxon>Methanococcaceae</taxon>
        <taxon>Methanococcus</taxon>
    </lineage>
</organism>
<comment type="cofactor">
    <cofactor evidence="1">
        <name>Mg(2+)</name>
        <dbReference type="ChEBI" id="CHEBI:18420"/>
    </cofactor>
</comment>
<keyword evidence="5 7" id="KW-0067">ATP-binding</keyword>
<dbReference type="HOGENOM" id="CLU_054353_2_0_2"/>
<name>A6UUH7_META3</name>
<dbReference type="InterPro" id="IPR013815">
    <property type="entry name" value="ATP_grasp_subdomain_1"/>
</dbReference>
<protein>
    <submittedName>
        <fullName evidence="9">Alpha-L-glutamate ligase, RimK family</fullName>
    </submittedName>
</protein>
<dbReference type="AlphaFoldDB" id="A6UUH7"/>
<dbReference type="GO" id="GO:0046872">
    <property type="term" value="F:metal ion binding"/>
    <property type="evidence" value="ECO:0007669"/>
    <property type="project" value="UniProtKB-KW"/>
</dbReference>
<dbReference type="eggNOG" id="arCOG01589">
    <property type="taxonomic scope" value="Archaea"/>
</dbReference>
<proteinExistence type="predicted"/>
<dbReference type="KEGG" id="mae:Maeo_0564"/>
<evidence type="ECO:0000256" key="7">
    <source>
        <dbReference type="PROSITE-ProRule" id="PRU00409"/>
    </source>
</evidence>
<evidence type="ECO:0000256" key="6">
    <source>
        <dbReference type="ARBA" id="ARBA00022842"/>
    </source>
</evidence>
<dbReference type="NCBIfam" id="TIGR00768">
    <property type="entry name" value="rimK_fam"/>
    <property type="match status" value="1"/>
</dbReference>
<evidence type="ECO:0000256" key="1">
    <source>
        <dbReference type="ARBA" id="ARBA00001946"/>
    </source>
</evidence>
<keyword evidence="4 7" id="KW-0547">Nucleotide-binding</keyword>
<evidence type="ECO:0000259" key="8">
    <source>
        <dbReference type="PROSITE" id="PS50975"/>
    </source>
</evidence>
<evidence type="ECO:0000256" key="5">
    <source>
        <dbReference type="ARBA" id="ARBA00022840"/>
    </source>
</evidence>
<keyword evidence="6" id="KW-0460">Magnesium</keyword>
<dbReference type="PANTHER" id="PTHR21621:SF0">
    <property type="entry name" value="BETA-CITRYLGLUTAMATE SYNTHASE B-RELATED"/>
    <property type="match status" value="1"/>
</dbReference>
<gene>
    <name evidence="9" type="ordered locus">Maeo_0564</name>
</gene>
<dbReference type="InterPro" id="IPR053432">
    <property type="entry name" value="THMPT_Glu_ligase"/>
</dbReference>
<evidence type="ECO:0000313" key="9">
    <source>
        <dbReference type="EMBL" id="ABR56149.1"/>
    </source>
</evidence>
<dbReference type="Proteomes" id="UP000001106">
    <property type="component" value="Chromosome"/>
</dbReference>
<dbReference type="GO" id="GO:0016879">
    <property type="term" value="F:ligase activity, forming carbon-nitrogen bonds"/>
    <property type="evidence" value="ECO:0007669"/>
    <property type="project" value="TreeGrafter"/>
</dbReference>
<keyword evidence="3" id="KW-0479">Metal-binding</keyword>
<dbReference type="InterPro" id="IPR013651">
    <property type="entry name" value="ATP-grasp_RimK-type"/>
</dbReference>
<dbReference type="Gene3D" id="3.40.50.20">
    <property type="match status" value="1"/>
</dbReference>
<dbReference type="STRING" id="419665.Maeo_0564"/>
<dbReference type="GO" id="GO:0005737">
    <property type="term" value="C:cytoplasm"/>
    <property type="evidence" value="ECO:0007669"/>
    <property type="project" value="TreeGrafter"/>
</dbReference>